<dbReference type="KEGG" id="luo:HHL09_16350"/>
<evidence type="ECO:0000313" key="1">
    <source>
        <dbReference type="EMBL" id="QJE97293.1"/>
    </source>
</evidence>
<gene>
    <name evidence="1" type="ORF">HHL09_16350</name>
</gene>
<protein>
    <submittedName>
        <fullName evidence="1">Uncharacterized protein</fullName>
    </submittedName>
</protein>
<proteinExistence type="predicted"/>
<sequence>MRLLLFSLVSLPLVSCIVPRKLTVVDAPYPERPTIRSVRAEGDTLRVTVKQGTPGAWIAGVKAETIQGDVYLHTVHISSAVHATEFPVDLSGKKFPDDWRKRLYWMVGDSISSPVNPLIVPSREIRRSKIEL</sequence>
<keyword evidence="2" id="KW-1185">Reference proteome</keyword>
<dbReference type="RefSeq" id="WP_169455693.1">
    <property type="nucleotide sequence ID" value="NZ_CP051774.1"/>
</dbReference>
<organism evidence="1 2">
    <name type="scientific">Luteolibacter luteus</name>
    <dbReference type="NCBI Taxonomy" id="2728835"/>
    <lineage>
        <taxon>Bacteria</taxon>
        <taxon>Pseudomonadati</taxon>
        <taxon>Verrucomicrobiota</taxon>
        <taxon>Verrucomicrobiia</taxon>
        <taxon>Verrucomicrobiales</taxon>
        <taxon>Verrucomicrobiaceae</taxon>
        <taxon>Luteolibacter</taxon>
    </lineage>
</organism>
<evidence type="ECO:0000313" key="2">
    <source>
        <dbReference type="Proteomes" id="UP000501812"/>
    </source>
</evidence>
<dbReference type="EMBL" id="CP051774">
    <property type="protein sequence ID" value="QJE97293.1"/>
    <property type="molecule type" value="Genomic_DNA"/>
</dbReference>
<reference evidence="1 2" key="1">
    <citation type="submission" date="2020-04" db="EMBL/GenBank/DDBJ databases">
        <title>Luteolibacter sp. G-1-1-1 isolated from soil.</title>
        <authorList>
            <person name="Dahal R.H."/>
        </authorList>
    </citation>
    <scope>NUCLEOTIDE SEQUENCE [LARGE SCALE GENOMIC DNA]</scope>
    <source>
        <strain evidence="1 2">G-1-1-1</strain>
    </source>
</reference>
<dbReference type="AlphaFoldDB" id="A0A858RMT8"/>
<accession>A0A858RMT8</accession>
<name>A0A858RMT8_9BACT</name>
<dbReference type="Proteomes" id="UP000501812">
    <property type="component" value="Chromosome"/>
</dbReference>